<feature type="region of interest" description="Disordered" evidence="1">
    <location>
        <begin position="60"/>
        <end position="135"/>
    </location>
</feature>
<evidence type="ECO:0000313" key="2">
    <source>
        <dbReference type="EMBL" id="KJA13068.1"/>
    </source>
</evidence>
<organism evidence="2 3">
    <name type="scientific">Hypholoma sublateritium (strain FD-334 SS-4)</name>
    <dbReference type="NCBI Taxonomy" id="945553"/>
    <lineage>
        <taxon>Eukaryota</taxon>
        <taxon>Fungi</taxon>
        <taxon>Dikarya</taxon>
        <taxon>Basidiomycota</taxon>
        <taxon>Agaricomycotina</taxon>
        <taxon>Agaricomycetes</taxon>
        <taxon>Agaricomycetidae</taxon>
        <taxon>Agaricales</taxon>
        <taxon>Agaricineae</taxon>
        <taxon>Strophariaceae</taxon>
        <taxon>Hypholoma</taxon>
    </lineage>
</organism>
<accession>A0A0D2LQH9</accession>
<dbReference type="OrthoDB" id="3031270at2759"/>
<name>A0A0D2LQH9_HYPSF</name>
<dbReference type="EMBL" id="KN817793">
    <property type="protein sequence ID" value="KJA13068.1"/>
    <property type="molecule type" value="Genomic_DNA"/>
</dbReference>
<gene>
    <name evidence="2" type="ORF">HYPSUDRAFT_209856</name>
</gene>
<evidence type="ECO:0000313" key="3">
    <source>
        <dbReference type="Proteomes" id="UP000054270"/>
    </source>
</evidence>
<dbReference type="Proteomes" id="UP000054270">
    <property type="component" value="Unassembled WGS sequence"/>
</dbReference>
<keyword evidence="3" id="KW-1185">Reference proteome</keyword>
<sequence length="433" mass="47512">MEPAQPTPPILAHADFVFAAELRASIEAEQTYAAADLGPTDALSEKFRVLEYDAFYGPLSPDGTPSPSPSSSRSCSPAPRAGPASPSTRKIAPSSLPPLDAAILSGNSKARRNKLKSKQNRKAARSKQREETRADPYVIRTSTFLNHVTPAVPARTRFDLETIPVASTGFVALPDTDGGDTCGADELVRIHGCTYVPWDGLSNIPITDSEGRIIAVLVARPQQGDWDSVHRRAFNTLKSTRRRCRFPKNSKRHRRGNFAVLNCGVSHGGGRTQPGNLYHSAANRRQLDELLANDDFKRIAGFSSAAFAAWAPKLYMYYEDHLDRLLDHDPSLRRNFPNSIWGAAAFNFGPRTVTRRHRDCANLPFGWCGVTSLGDFDPKQGGHLVLWTLKLVIEFPPGSTILLPSAVIPHSNTPISRREQRASFTQYTAGGLF</sequence>
<dbReference type="Gene3D" id="3.60.130.30">
    <property type="match status" value="1"/>
</dbReference>
<dbReference type="OMA" id="CITHGNI"/>
<dbReference type="STRING" id="945553.A0A0D2LQH9"/>
<feature type="compositionally biased region" description="Basic residues" evidence="1">
    <location>
        <begin position="109"/>
        <end position="126"/>
    </location>
</feature>
<protein>
    <submittedName>
        <fullName evidence="2">Uncharacterized protein</fullName>
    </submittedName>
</protein>
<feature type="compositionally biased region" description="Low complexity" evidence="1">
    <location>
        <begin position="60"/>
        <end position="89"/>
    </location>
</feature>
<evidence type="ECO:0000256" key="1">
    <source>
        <dbReference type="SAM" id="MobiDB-lite"/>
    </source>
</evidence>
<dbReference type="AlphaFoldDB" id="A0A0D2LQH9"/>
<proteinExistence type="predicted"/>
<reference evidence="3" key="1">
    <citation type="submission" date="2014-04" db="EMBL/GenBank/DDBJ databases">
        <title>Evolutionary Origins and Diversification of the Mycorrhizal Mutualists.</title>
        <authorList>
            <consortium name="DOE Joint Genome Institute"/>
            <consortium name="Mycorrhizal Genomics Consortium"/>
            <person name="Kohler A."/>
            <person name="Kuo A."/>
            <person name="Nagy L.G."/>
            <person name="Floudas D."/>
            <person name="Copeland A."/>
            <person name="Barry K.W."/>
            <person name="Cichocki N."/>
            <person name="Veneault-Fourrey C."/>
            <person name="LaButti K."/>
            <person name="Lindquist E.A."/>
            <person name="Lipzen A."/>
            <person name="Lundell T."/>
            <person name="Morin E."/>
            <person name="Murat C."/>
            <person name="Riley R."/>
            <person name="Ohm R."/>
            <person name="Sun H."/>
            <person name="Tunlid A."/>
            <person name="Henrissat B."/>
            <person name="Grigoriev I.V."/>
            <person name="Hibbett D.S."/>
            <person name="Martin F."/>
        </authorList>
    </citation>
    <scope>NUCLEOTIDE SEQUENCE [LARGE SCALE GENOMIC DNA]</scope>
    <source>
        <strain evidence="3">FD-334 SS-4</strain>
    </source>
</reference>